<gene>
    <name evidence="1" type="ORF">Xbud_03734</name>
</gene>
<reference evidence="1 2" key="1">
    <citation type="journal article" date="2017" name="Nat. Microbiol.">
        <title>Natural product diversity associated with the nematode symbionts Photorhabdus and Xenorhabdus.</title>
        <authorList>
            <person name="Tobias N.J."/>
            <person name="Wolff H."/>
            <person name="Djahanschiri B."/>
            <person name="Grundmann F."/>
            <person name="Kronenwerth M."/>
            <person name="Shi Y.M."/>
            <person name="Simonyi S."/>
            <person name="Grun P."/>
            <person name="Shapiro-Ilan D."/>
            <person name="Pidot S.J."/>
            <person name="Stinear T.P."/>
            <person name="Ebersberger I."/>
            <person name="Bode H.B."/>
        </authorList>
    </citation>
    <scope>NUCLEOTIDE SEQUENCE [LARGE SCALE GENOMIC DNA]</scope>
    <source>
        <strain evidence="1 2">DSM 16342</strain>
    </source>
</reference>
<organism evidence="1 2">
    <name type="scientific">Xenorhabdus budapestensis</name>
    <dbReference type="NCBI Taxonomy" id="290110"/>
    <lineage>
        <taxon>Bacteria</taxon>
        <taxon>Pseudomonadati</taxon>
        <taxon>Pseudomonadota</taxon>
        <taxon>Gammaproteobacteria</taxon>
        <taxon>Enterobacterales</taxon>
        <taxon>Morganellaceae</taxon>
        <taxon>Xenorhabdus</taxon>
    </lineage>
</organism>
<comment type="caution">
    <text evidence="1">The sequence shown here is derived from an EMBL/GenBank/DDBJ whole genome shotgun (WGS) entry which is preliminary data.</text>
</comment>
<dbReference type="Proteomes" id="UP000225833">
    <property type="component" value="Unassembled WGS sequence"/>
</dbReference>
<name>A0A2D0ILB2_XENBU</name>
<evidence type="ECO:0000313" key="1">
    <source>
        <dbReference type="EMBL" id="PHM22602.1"/>
    </source>
</evidence>
<proteinExistence type="predicted"/>
<dbReference type="OrthoDB" id="6725579at2"/>
<dbReference type="EMBL" id="NIBS01000057">
    <property type="protein sequence ID" value="PHM22602.1"/>
    <property type="molecule type" value="Genomic_DNA"/>
</dbReference>
<dbReference type="AlphaFoldDB" id="A0A2D0ILB2"/>
<protein>
    <submittedName>
        <fullName evidence="1">Uncharacterized protein</fullName>
    </submittedName>
</protein>
<evidence type="ECO:0000313" key="2">
    <source>
        <dbReference type="Proteomes" id="UP000225833"/>
    </source>
</evidence>
<accession>A0A2D0ILB2</accession>
<sequence>MVEITGQNHPIYLTTEVIQNAMDILGAVSTQGDPNVANYKGRCISLQKIVNHWSFTLVTLQYTFDTKYTNHTNLTKKARETMEFKRHEQLNDHAIDNDETLITIRGFLNVIELIRRVDSTTGKIALNYLLLLIVTGFRSIEAFNLKYDVLVKRHIDDPEIRKQLKKKGSLIIFSAFDM</sequence>